<sequence>MPPCFCEYASCGGKNVGSRVFNSHKFHDTQKRVQACRQATAKACDEQDEDIAAYISKLTLSDSISPESTIPTERLKPGTQRARIEQSLQILRDIERDANALEAMALPLLNTIGSPQQHDDVFPLKATVAAARSLQDRLTNTCGKVSSVKETRETIAERLNVFVMKLKESQRVWNTLLKKCPREQTSLPTSTFNSDHHHQPVLTNANPIIQASIFMMVAMQVILQTPRRGCRFMLGMLQYIVQLAFAHLQSPISRAQQRLLSEFPLDPDTAASKFGLDGRRTIMATCPDPSCHKTYSPKFSGDSSIPHYPRYCTHKHFPGGKACGTRLTRPRLINGVEVEVAIKRFVPSNFSDYLANVTSRPGFEDRMDAAWESTASETMQDIFDGEYLRNFKGPDGKPFKEGGQEGRYGFTMSVDFFNPFMNKQAGKKCSIGVISLVCLNLPPSMRYKPENMFLAGIIPGPKEPPLTALNHYLTPIVDELLVFWEQGVRFSRTFNYPDGRLIRCALIALICDLPAARKAAGFAASSHEHFCSVCDCTRSRHGYGHTGVESWRKKTDEQCRHHAAAYMSAESVETRAEIFNEAGVRWSELLRLPYFDIARCVVIDSMHNLFLGLIKEHFCGILGVGLPAYEEEPVVTIKFNSVPTSFTSKEKKSVEKLRKWLQSPITSVISADRQQALKKLKTVHLQALQFACEQLQCPSTVNKPRTTKHHWADSLLTWRYAQQESRKEGAETSTSHGHVFSLGEMEDLWSDIEATLTPAWMTSVPSNLGSASHGKLKADQWRALGTTHLPMSLVRLWGTVQNDDPRSKRCRDILEVTMFLLSAVILATSRIASRSNADAYLLKMRQYINGISRLFPEYKFRPNHHMALHISEFLVRFGPVHAWWTFPFERMIGMLQRMPHSGKIGELEESMSRAYMRAANLRSLPLKAGCPEVIRNCQQMFEKMVNPQVRDTLSTDMHALSSIVEGPGKQEDLEWEEMTVQPLSTELRQSLAEYLEGPTPSEAHFLTHLSVNGITYSTSSKHAGNSCVLLQQRTVDIDTLNAARIQYIIQAPSSTGVVQTYFAIRRYLPVIIKDDPYRTFPILCARLCGRELGGLEIVMMDQILSHFACLPVQLEGQDLFALLSLSRVSPS</sequence>
<dbReference type="InterPro" id="IPR004242">
    <property type="entry name" value="Transposase_21"/>
</dbReference>
<reference evidence="1" key="1">
    <citation type="submission" date="2022-07" db="EMBL/GenBank/DDBJ databases">
        <title>Genome Sequence of Agrocybe chaxingu.</title>
        <authorList>
            <person name="Buettner E."/>
        </authorList>
    </citation>
    <scope>NUCLEOTIDE SEQUENCE</scope>
    <source>
        <strain evidence="1">MP-N11</strain>
    </source>
</reference>
<dbReference type="OrthoDB" id="3269001at2759"/>
<name>A0A9W8N2B5_9AGAR</name>
<accession>A0A9W8N2B5</accession>
<comment type="caution">
    <text evidence="1">The sequence shown here is derived from an EMBL/GenBank/DDBJ whole genome shotgun (WGS) entry which is preliminary data.</text>
</comment>
<dbReference type="PANTHER" id="PTHR46579">
    <property type="entry name" value="F5/8 TYPE C DOMAIN-CONTAINING PROTEIN-RELATED"/>
    <property type="match status" value="1"/>
</dbReference>
<dbReference type="Proteomes" id="UP001148786">
    <property type="component" value="Unassembled WGS sequence"/>
</dbReference>
<organism evidence="1 2">
    <name type="scientific">Agrocybe chaxingu</name>
    <dbReference type="NCBI Taxonomy" id="84603"/>
    <lineage>
        <taxon>Eukaryota</taxon>
        <taxon>Fungi</taxon>
        <taxon>Dikarya</taxon>
        <taxon>Basidiomycota</taxon>
        <taxon>Agaricomycotina</taxon>
        <taxon>Agaricomycetes</taxon>
        <taxon>Agaricomycetidae</taxon>
        <taxon>Agaricales</taxon>
        <taxon>Agaricineae</taxon>
        <taxon>Strophariaceae</taxon>
        <taxon>Agrocybe</taxon>
    </lineage>
</organism>
<dbReference type="Pfam" id="PF02992">
    <property type="entry name" value="Transposase_21"/>
    <property type="match status" value="1"/>
</dbReference>
<proteinExistence type="predicted"/>
<protein>
    <recommendedName>
        <fullName evidence="3">DUF4218 domain-containing protein</fullName>
    </recommendedName>
</protein>
<dbReference type="EMBL" id="JANKHO010000007">
    <property type="protein sequence ID" value="KAJ3517898.1"/>
    <property type="molecule type" value="Genomic_DNA"/>
</dbReference>
<evidence type="ECO:0000313" key="2">
    <source>
        <dbReference type="Proteomes" id="UP001148786"/>
    </source>
</evidence>
<evidence type="ECO:0008006" key="3">
    <source>
        <dbReference type="Google" id="ProtNLM"/>
    </source>
</evidence>
<gene>
    <name evidence="1" type="ORF">NLJ89_g214</name>
</gene>
<dbReference type="AlphaFoldDB" id="A0A9W8N2B5"/>
<dbReference type="PANTHER" id="PTHR46579:SF1">
    <property type="entry name" value="F5_8 TYPE C DOMAIN-CONTAINING PROTEIN"/>
    <property type="match status" value="1"/>
</dbReference>
<keyword evidence="2" id="KW-1185">Reference proteome</keyword>
<evidence type="ECO:0000313" key="1">
    <source>
        <dbReference type="EMBL" id="KAJ3517898.1"/>
    </source>
</evidence>